<keyword evidence="1" id="KW-1185">Reference proteome</keyword>
<dbReference type="AlphaFoldDB" id="A0A914S742"/>
<accession>A0A914S742</accession>
<reference evidence="2" key="1">
    <citation type="submission" date="2022-11" db="UniProtKB">
        <authorList>
            <consortium name="WormBaseParasite"/>
        </authorList>
    </citation>
    <scope>IDENTIFICATION</scope>
</reference>
<dbReference type="Proteomes" id="UP000887564">
    <property type="component" value="Unplaced"/>
</dbReference>
<sequence>MSLEYQNVRQEHIKVSSVKDAETNQEIKSGNSSIDLIGVSGKKLSVTFAVNSSSKDNPLNLKKGTTKEVIFNTFSATDARPTLASTNINSYNEIIGTQSFADFKSQIQKGIISQIKSNSAFVDVTADDVEFTGYEFKGSNDTDFHEATDEDFADGSYYSNSRQRATLKVTVKTKEKKYSRLSQNEVGNSIVVQASRVSYTGKPLLSECPVLSFDDVFIKNSFDEFKTAAIDKIVDLVSKTAGYAGFTRSMLNVDNTVVTSLADNSIINSDSSYRAKTNYKSNARLAVKVVLVTEGVGGMDK</sequence>
<protein>
    <submittedName>
        <fullName evidence="2">Uncharacterized protein</fullName>
    </submittedName>
</protein>
<proteinExistence type="predicted"/>
<name>A0A914S742_PAREQ</name>
<evidence type="ECO:0000313" key="2">
    <source>
        <dbReference type="WBParaSite" id="PEQ_0001422201-mRNA-1"/>
    </source>
</evidence>
<dbReference type="WBParaSite" id="PEQ_0001422201-mRNA-1">
    <property type="protein sequence ID" value="PEQ_0001422201-mRNA-1"/>
    <property type="gene ID" value="PEQ_0001422201"/>
</dbReference>
<organism evidence="1 2">
    <name type="scientific">Parascaris equorum</name>
    <name type="common">Equine roundworm</name>
    <dbReference type="NCBI Taxonomy" id="6256"/>
    <lineage>
        <taxon>Eukaryota</taxon>
        <taxon>Metazoa</taxon>
        <taxon>Ecdysozoa</taxon>
        <taxon>Nematoda</taxon>
        <taxon>Chromadorea</taxon>
        <taxon>Rhabditida</taxon>
        <taxon>Spirurina</taxon>
        <taxon>Ascaridomorpha</taxon>
        <taxon>Ascaridoidea</taxon>
        <taxon>Ascarididae</taxon>
        <taxon>Parascaris</taxon>
    </lineage>
</organism>
<evidence type="ECO:0000313" key="1">
    <source>
        <dbReference type="Proteomes" id="UP000887564"/>
    </source>
</evidence>